<gene>
    <name evidence="1" type="ORF">L201_000620</name>
</gene>
<name>A0AAX4JK23_9TREE</name>
<sequence>MGGGKCADRTCKDLHLDKGIIPTDDDLVEYTSQLTEGKTGRPSTESIRDALRTAKEENRSLLLETDQGLSSLLLRVEQILKE</sequence>
<dbReference type="EMBL" id="CP144098">
    <property type="protein sequence ID" value="WWC85754.1"/>
    <property type="molecule type" value="Genomic_DNA"/>
</dbReference>
<dbReference type="Proteomes" id="UP001355207">
    <property type="component" value="Chromosome 1"/>
</dbReference>
<organism evidence="1 2">
    <name type="scientific">Kwoniella dendrophila CBS 6074</name>
    <dbReference type="NCBI Taxonomy" id="1295534"/>
    <lineage>
        <taxon>Eukaryota</taxon>
        <taxon>Fungi</taxon>
        <taxon>Dikarya</taxon>
        <taxon>Basidiomycota</taxon>
        <taxon>Agaricomycotina</taxon>
        <taxon>Tremellomycetes</taxon>
        <taxon>Tremellales</taxon>
        <taxon>Cryptococcaceae</taxon>
        <taxon>Kwoniella</taxon>
    </lineage>
</organism>
<dbReference type="AlphaFoldDB" id="A0AAX4JK23"/>
<evidence type="ECO:0000313" key="1">
    <source>
        <dbReference type="EMBL" id="WWC85754.1"/>
    </source>
</evidence>
<evidence type="ECO:0000313" key="2">
    <source>
        <dbReference type="Proteomes" id="UP001355207"/>
    </source>
</evidence>
<dbReference type="GeneID" id="91091292"/>
<accession>A0AAX4JK23</accession>
<proteinExistence type="predicted"/>
<keyword evidence="2" id="KW-1185">Reference proteome</keyword>
<reference evidence="1 2" key="1">
    <citation type="submission" date="2024-01" db="EMBL/GenBank/DDBJ databases">
        <title>Comparative genomics of Cryptococcus and Kwoniella reveals pathogenesis evolution and contrasting modes of karyotype evolution via chromosome fusion or intercentromeric recombination.</title>
        <authorList>
            <person name="Coelho M.A."/>
            <person name="David-Palma M."/>
            <person name="Shea T."/>
            <person name="Bowers K."/>
            <person name="McGinley-Smith S."/>
            <person name="Mohammad A.W."/>
            <person name="Gnirke A."/>
            <person name="Yurkov A.M."/>
            <person name="Nowrousian M."/>
            <person name="Sun S."/>
            <person name="Cuomo C.A."/>
            <person name="Heitman J."/>
        </authorList>
    </citation>
    <scope>NUCLEOTIDE SEQUENCE [LARGE SCALE GENOMIC DNA]</scope>
    <source>
        <strain evidence="1 2">CBS 6074</strain>
    </source>
</reference>
<protein>
    <submittedName>
        <fullName evidence="1">Uncharacterized protein</fullName>
    </submittedName>
</protein>
<dbReference type="RefSeq" id="XP_066072517.1">
    <property type="nucleotide sequence ID" value="XM_066216420.1"/>
</dbReference>